<dbReference type="EMBL" id="SPHZ02000006">
    <property type="protein sequence ID" value="KAF0911527.1"/>
    <property type="molecule type" value="Genomic_DNA"/>
</dbReference>
<name>A0A6G1DGA8_9ORYZ</name>
<dbReference type="Gene3D" id="3.40.50.1820">
    <property type="entry name" value="alpha/beta hydrolase"/>
    <property type="match status" value="1"/>
</dbReference>
<keyword evidence="2" id="KW-1185">Reference proteome</keyword>
<gene>
    <name evidence="1" type="ORF">E2562_011157</name>
</gene>
<organism evidence="1 2">
    <name type="scientific">Oryza meyeriana var. granulata</name>
    <dbReference type="NCBI Taxonomy" id="110450"/>
    <lineage>
        <taxon>Eukaryota</taxon>
        <taxon>Viridiplantae</taxon>
        <taxon>Streptophyta</taxon>
        <taxon>Embryophyta</taxon>
        <taxon>Tracheophyta</taxon>
        <taxon>Spermatophyta</taxon>
        <taxon>Magnoliopsida</taxon>
        <taxon>Liliopsida</taxon>
        <taxon>Poales</taxon>
        <taxon>Poaceae</taxon>
        <taxon>BOP clade</taxon>
        <taxon>Oryzoideae</taxon>
        <taxon>Oryzeae</taxon>
        <taxon>Oryzinae</taxon>
        <taxon>Oryza</taxon>
        <taxon>Oryza meyeriana</taxon>
    </lineage>
</organism>
<dbReference type="Pfam" id="PF07224">
    <property type="entry name" value="Chlorophyllase"/>
    <property type="match status" value="1"/>
</dbReference>
<reference evidence="1 2" key="1">
    <citation type="submission" date="2019-11" db="EMBL/GenBank/DDBJ databases">
        <title>Whole genome sequence of Oryza granulata.</title>
        <authorList>
            <person name="Li W."/>
        </authorList>
    </citation>
    <scope>NUCLEOTIDE SEQUENCE [LARGE SCALE GENOMIC DNA]</scope>
    <source>
        <strain evidence="2">cv. Menghai</strain>
        <tissue evidence="1">Leaf</tissue>
    </source>
</reference>
<dbReference type="InterPro" id="IPR017395">
    <property type="entry name" value="Chlorophyllase-like"/>
</dbReference>
<dbReference type="OrthoDB" id="2093222at2759"/>
<evidence type="ECO:0000313" key="1">
    <source>
        <dbReference type="EMBL" id="KAF0911527.1"/>
    </source>
</evidence>
<protein>
    <submittedName>
        <fullName evidence="1">Uncharacterized protein</fullName>
    </submittedName>
</protein>
<dbReference type="PANTHER" id="PTHR33428">
    <property type="entry name" value="CHLOROPHYLLASE-2, CHLOROPLASTIC"/>
    <property type="match status" value="1"/>
</dbReference>
<accession>A0A6G1DGA8</accession>
<dbReference type="GO" id="GO:0015996">
    <property type="term" value="P:chlorophyll catabolic process"/>
    <property type="evidence" value="ECO:0007669"/>
    <property type="project" value="UniProtKB-UniPathway"/>
</dbReference>
<dbReference type="Proteomes" id="UP000479710">
    <property type="component" value="Unassembled WGS sequence"/>
</dbReference>
<dbReference type="SUPFAM" id="SSF53474">
    <property type="entry name" value="alpha/beta-Hydrolases"/>
    <property type="match status" value="1"/>
</dbReference>
<dbReference type="PANTHER" id="PTHR33428:SF10">
    <property type="entry name" value="CHLOROPHYLLASE-1"/>
    <property type="match status" value="1"/>
</dbReference>
<proteinExistence type="predicted"/>
<dbReference type="AlphaFoldDB" id="A0A6G1DGA8"/>
<evidence type="ECO:0000313" key="2">
    <source>
        <dbReference type="Proteomes" id="UP000479710"/>
    </source>
</evidence>
<comment type="caution">
    <text evidence="1">The sequence shown here is derived from an EMBL/GenBank/DDBJ whole genome shotgun (WGS) entry which is preliminary data.</text>
</comment>
<dbReference type="InterPro" id="IPR029058">
    <property type="entry name" value="AB_hydrolase_fold"/>
</dbReference>
<dbReference type="UniPathway" id="UPA00674"/>
<dbReference type="GO" id="GO:0047746">
    <property type="term" value="F:chlorophyllase activity"/>
    <property type="evidence" value="ECO:0007669"/>
    <property type="project" value="TreeGrafter"/>
</dbReference>
<sequence>MSASTAEETPAVMTTTSAAAVFQAGKLAVEVIEVDHREARRPPIPILVVSPKDAGTYPVAILLHGFFLRNSFYRGLLTHLASHGFVMVAPQFHINLISTSDTEDIAAAANVTDWLPGGLPSVLPTGVEPDLGKLALAGHSRGGHTAFSLALGHGTTTKLTFSALVGLDPVAGRGKSSRLPPKILTYEASSMDLGGMPVMVVGTGLGEEAKNLFCPPCAPKDVNHKEFYRECRPPCYYLVTKEYGHLDMLEDDAPAMVTCLCKDGGGCKDKMRRTVAGIMVAFLRAALHGEDGDLMAIIKDDPAGLAPTTLDPAHCRLA</sequence>